<sequence length="64" mass="7225">AGNPSTDFVPDQIVDRFCLLGPAAAHVERLQELKELGVHQFSLYLMHDQREETLASYAQIIDKV</sequence>
<reference evidence="2" key="1">
    <citation type="journal article" date="2019" name="Int. J. Syst. Evol. Microbiol.">
        <title>The Global Catalogue of Microorganisms (GCM) 10K type strain sequencing project: providing services to taxonomists for standard genome sequencing and annotation.</title>
        <authorList>
            <consortium name="The Broad Institute Genomics Platform"/>
            <consortium name="The Broad Institute Genome Sequencing Center for Infectious Disease"/>
            <person name="Wu L."/>
            <person name="Ma J."/>
        </authorList>
    </citation>
    <scope>NUCLEOTIDE SEQUENCE [LARGE SCALE GENOMIC DNA]</scope>
    <source>
        <strain evidence="2">JCM 31486</strain>
    </source>
</reference>
<name>A0ABW3M9F4_9PSEU</name>
<comment type="caution">
    <text evidence="1">The sequence shown here is derived from an EMBL/GenBank/DDBJ whole genome shotgun (WGS) entry which is preliminary data.</text>
</comment>
<accession>A0ABW3M9F4</accession>
<keyword evidence="2" id="KW-1185">Reference proteome</keyword>
<dbReference type="Gene3D" id="3.20.20.30">
    <property type="entry name" value="Luciferase-like domain"/>
    <property type="match status" value="1"/>
</dbReference>
<proteinExistence type="predicted"/>
<dbReference type="Proteomes" id="UP001597045">
    <property type="component" value="Unassembled WGS sequence"/>
</dbReference>
<dbReference type="EMBL" id="JBHTIS010000701">
    <property type="protein sequence ID" value="MFD1046552.1"/>
    <property type="molecule type" value="Genomic_DNA"/>
</dbReference>
<feature type="non-terminal residue" evidence="1">
    <location>
        <position position="1"/>
    </location>
</feature>
<organism evidence="1 2">
    <name type="scientific">Kibdelosporangium lantanae</name>
    <dbReference type="NCBI Taxonomy" id="1497396"/>
    <lineage>
        <taxon>Bacteria</taxon>
        <taxon>Bacillati</taxon>
        <taxon>Actinomycetota</taxon>
        <taxon>Actinomycetes</taxon>
        <taxon>Pseudonocardiales</taxon>
        <taxon>Pseudonocardiaceae</taxon>
        <taxon>Kibdelosporangium</taxon>
    </lineage>
</organism>
<evidence type="ECO:0000313" key="2">
    <source>
        <dbReference type="Proteomes" id="UP001597045"/>
    </source>
</evidence>
<evidence type="ECO:0000313" key="1">
    <source>
        <dbReference type="EMBL" id="MFD1046552.1"/>
    </source>
</evidence>
<protein>
    <submittedName>
        <fullName evidence="1">TIGR03842 family LLM class F420-dependent oxidoreductase</fullName>
    </submittedName>
</protein>
<gene>
    <name evidence="1" type="ORF">ACFQ1S_13815</name>
</gene>
<dbReference type="SUPFAM" id="SSF51679">
    <property type="entry name" value="Bacterial luciferase-like"/>
    <property type="match status" value="1"/>
</dbReference>
<dbReference type="InterPro" id="IPR036661">
    <property type="entry name" value="Luciferase-like_sf"/>
</dbReference>